<keyword evidence="1" id="KW-0732">Signal</keyword>
<feature type="chain" id="PRO_5046094677" description="PNPLA domain-containing protein" evidence="1">
    <location>
        <begin position="23"/>
        <end position="292"/>
    </location>
</feature>
<dbReference type="PANTHER" id="PTHR12406:SF7">
    <property type="entry name" value="PATATIN-LIKE PHOSPHOLIPASE DOMAIN-CONTAINING PROTEIN 4"/>
    <property type="match status" value="1"/>
</dbReference>
<evidence type="ECO:0000313" key="3">
    <source>
        <dbReference type="Proteomes" id="UP001244341"/>
    </source>
</evidence>
<dbReference type="Proteomes" id="UP001244341">
    <property type="component" value="Chromosome 8b"/>
</dbReference>
<protein>
    <recommendedName>
        <fullName evidence="4">PNPLA domain-containing protein</fullName>
    </recommendedName>
</protein>
<dbReference type="PROSITE" id="PS51257">
    <property type="entry name" value="PROKAR_LIPOPROTEIN"/>
    <property type="match status" value="1"/>
</dbReference>
<accession>A0ABY8U7Y7</accession>
<organism evidence="2 3">
    <name type="scientific">Tetradesmus obliquus</name>
    <name type="common">Green alga</name>
    <name type="synonym">Acutodesmus obliquus</name>
    <dbReference type="NCBI Taxonomy" id="3088"/>
    <lineage>
        <taxon>Eukaryota</taxon>
        <taxon>Viridiplantae</taxon>
        <taxon>Chlorophyta</taxon>
        <taxon>core chlorophytes</taxon>
        <taxon>Chlorophyceae</taxon>
        <taxon>CS clade</taxon>
        <taxon>Sphaeropleales</taxon>
        <taxon>Scenedesmaceae</taxon>
        <taxon>Tetradesmus</taxon>
    </lineage>
</organism>
<dbReference type="SUPFAM" id="SSF52151">
    <property type="entry name" value="FabD/lysophospholipase-like"/>
    <property type="match status" value="1"/>
</dbReference>
<feature type="signal peptide" evidence="1">
    <location>
        <begin position="1"/>
        <end position="22"/>
    </location>
</feature>
<name>A0ABY8U7Y7_TETOB</name>
<evidence type="ECO:0000313" key="2">
    <source>
        <dbReference type="EMBL" id="WIA17330.1"/>
    </source>
</evidence>
<dbReference type="PANTHER" id="PTHR12406">
    <property type="entry name" value="CALCIUM-INDEPENDENT PHOSPHOLIPASE A2 IPLA2 -RELATED"/>
    <property type="match status" value="1"/>
</dbReference>
<dbReference type="InterPro" id="IPR033562">
    <property type="entry name" value="PLPL"/>
</dbReference>
<keyword evidence="3" id="KW-1185">Reference proteome</keyword>
<dbReference type="EMBL" id="CP126215">
    <property type="protein sequence ID" value="WIA17330.1"/>
    <property type="molecule type" value="Genomic_DNA"/>
</dbReference>
<sequence>MRWARVALFMLACAALLGCAGARRPLQDDVSIQTHSHRKKPAVAYQGSAFLMGYYAGVTQALLEAKPAVLVPGRTITGGLSGGAWSLISAHLGYSGEQLLKMWADLFTSQKAKDLLQSAAAGGPGLVGHINTLAVRELAGKLPDNPQHTLNGCMRVAISQLDSTQLYTNNSASWIVDRWQDRADVQATLLATNYISCYSGPTVYTYFRNQPVIDGGYSSGFKQLCPGGRLRDCIKAASYYVGSEKANITCDTTRCSSGCGSHDRTNIITTLYQNGPYVDRWKLFEVPESETE</sequence>
<evidence type="ECO:0008006" key="4">
    <source>
        <dbReference type="Google" id="ProtNLM"/>
    </source>
</evidence>
<reference evidence="2 3" key="1">
    <citation type="submission" date="2023-05" db="EMBL/GenBank/DDBJ databases">
        <title>A 100% complete, gapless, phased diploid assembly of the Scenedesmus obliquus UTEX 3031 genome.</title>
        <authorList>
            <person name="Biondi T.C."/>
            <person name="Hanschen E.R."/>
            <person name="Kwon T."/>
            <person name="Eng W."/>
            <person name="Kruse C.P.S."/>
            <person name="Koehler S.I."/>
            <person name="Kunde Y."/>
            <person name="Gleasner C.D."/>
            <person name="You Mak K.T."/>
            <person name="Polle J."/>
            <person name="Hovde B.T."/>
            <person name="Starkenburg S.R."/>
        </authorList>
    </citation>
    <scope>NUCLEOTIDE SEQUENCE [LARGE SCALE GENOMIC DNA]</scope>
    <source>
        <strain evidence="2 3">DOE0152z</strain>
    </source>
</reference>
<proteinExistence type="predicted"/>
<gene>
    <name evidence="2" type="ORF">OEZ85_014193</name>
</gene>
<dbReference type="InterPro" id="IPR016035">
    <property type="entry name" value="Acyl_Trfase/lysoPLipase"/>
</dbReference>
<evidence type="ECO:0000256" key="1">
    <source>
        <dbReference type="SAM" id="SignalP"/>
    </source>
</evidence>